<gene>
    <name evidence="1" type="ORF">FNH06_28995</name>
</gene>
<name>A0A558A1K9_9PSEU</name>
<dbReference type="AlphaFoldDB" id="A0A558A1K9"/>
<protein>
    <submittedName>
        <fullName evidence="1">Uncharacterized protein</fullName>
    </submittedName>
</protein>
<reference evidence="1 2" key="1">
    <citation type="submission" date="2019-07" db="EMBL/GenBank/DDBJ databases">
        <title>New species of Amycolatopsis and Streptomyces.</title>
        <authorList>
            <person name="Duangmal K."/>
            <person name="Teo W.F.A."/>
            <person name="Lipun K."/>
        </authorList>
    </citation>
    <scope>NUCLEOTIDE SEQUENCE [LARGE SCALE GENOMIC DNA]</scope>
    <source>
        <strain evidence="1 2">JCM 30562</strain>
    </source>
</reference>
<accession>A0A558A1K9</accession>
<sequence>MSDVDLAAELLRATPIHERRSEEQLRAWAEIALSYGDELADRPDPDEEIEVVERDGGLREGELLLAEYQKSTVTLYRDSLARVEKLAARKGWAVSREGLRRAAVAHELVHHRLDVRELNRRLGHTAARLGRLRIRGHVAGADEIVAHRFAHRRSGLGVSPLLLTTALRGD</sequence>
<dbReference type="Proteomes" id="UP000318578">
    <property type="component" value="Unassembled WGS sequence"/>
</dbReference>
<comment type="caution">
    <text evidence="1">The sequence shown here is derived from an EMBL/GenBank/DDBJ whole genome shotgun (WGS) entry which is preliminary data.</text>
</comment>
<evidence type="ECO:0000313" key="1">
    <source>
        <dbReference type="EMBL" id="TVT18137.1"/>
    </source>
</evidence>
<proteinExistence type="predicted"/>
<evidence type="ECO:0000313" key="2">
    <source>
        <dbReference type="Proteomes" id="UP000318578"/>
    </source>
</evidence>
<dbReference type="RefSeq" id="WP_144643102.1">
    <property type="nucleotide sequence ID" value="NZ_BNAX01000002.1"/>
</dbReference>
<dbReference type="EMBL" id="VJZA01000066">
    <property type="protein sequence ID" value="TVT18137.1"/>
    <property type="molecule type" value="Genomic_DNA"/>
</dbReference>
<dbReference type="OrthoDB" id="3425223at2"/>
<keyword evidence="2" id="KW-1185">Reference proteome</keyword>
<organism evidence="1 2">
    <name type="scientific">Amycolatopsis acidiphila</name>
    <dbReference type="NCBI Taxonomy" id="715473"/>
    <lineage>
        <taxon>Bacteria</taxon>
        <taxon>Bacillati</taxon>
        <taxon>Actinomycetota</taxon>
        <taxon>Actinomycetes</taxon>
        <taxon>Pseudonocardiales</taxon>
        <taxon>Pseudonocardiaceae</taxon>
        <taxon>Amycolatopsis</taxon>
    </lineage>
</organism>